<keyword evidence="2" id="KW-1133">Transmembrane helix</keyword>
<dbReference type="RefSeq" id="WP_090712237.1">
    <property type="nucleotide sequence ID" value="NZ_FOVM01000008.1"/>
</dbReference>
<evidence type="ECO:0000313" key="4">
    <source>
        <dbReference type="Proteomes" id="UP000198867"/>
    </source>
</evidence>
<dbReference type="AlphaFoldDB" id="A0A1I5D215"/>
<feature type="transmembrane region" description="Helical" evidence="2">
    <location>
        <begin position="201"/>
        <end position="228"/>
    </location>
</feature>
<gene>
    <name evidence="3" type="ORF">SAMN05216219_2665</name>
</gene>
<keyword evidence="4" id="KW-1185">Reference proteome</keyword>
<evidence type="ECO:0000256" key="1">
    <source>
        <dbReference type="SAM" id="MobiDB-lite"/>
    </source>
</evidence>
<protein>
    <submittedName>
        <fullName evidence="3">Uncharacterized protein</fullName>
    </submittedName>
</protein>
<keyword evidence="2" id="KW-0812">Transmembrane</keyword>
<organism evidence="3 4">
    <name type="scientific">Mycetocola miduiensis</name>
    <dbReference type="NCBI Taxonomy" id="995034"/>
    <lineage>
        <taxon>Bacteria</taxon>
        <taxon>Bacillati</taxon>
        <taxon>Actinomycetota</taxon>
        <taxon>Actinomycetes</taxon>
        <taxon>Micrococcales</taxon>
        <taxon>Microbacteriaceae</taxon>
        <taxon>Mycetocola</taxon>
    </lineage>
</organism>
<feature type="compositionally biased region" description="Basic residues" evidence="1">
    <location>
        <begin position="299"/>
        <end position="309"/>
    </location>
</feature>
<accession>A0A1I5D215</accession>
<feature type="transmembrane region" description="Helical" evidence="2">
    <location>
        <begin position="248"/>
        <end position="268"/>
    </location>
</feature>
<name>A0A1I5D215_9MICO</name>
<keyword evidence="2" id="KW-0472">Membrane</keyword>
<dbReference type="STRING" id="995034.SAMN05216219_2665"/>
<sequence>MTDFADLTGEPASLKTYATRYLQIADAIQSASAALKAVGEGSDSMVSLAVNEVRGKAKKGGEDIAEAETRYRTTAQALLTYAGALEDAQAKAVQARGEYEAAQGSHATAQARAQEFDDKAQVPGADQAADARSASTWSTRASNLAANMGSAEAKYNEAVADKDRAGNAAADAISTVVSDDGISDSWWDKLVDFCEKIGDGLAIAALLLSWVPILGQVLLVLSAIVSIIKLIDSLIKFVKGEMTLGEVVGAAVGVVLSVIGGKALMVALKGLKSLQAGSKVATAAQKLASRQNAGQSSRSARKALNRAKGKKEAAAKDFRDAFKPKGKDITDELKSTFVKPFTELKDAFTKRPEASDLVKALIRGNEDILPAAMSAGGAPKYLQLLKQNTTNTISFEDLPTSLKVVILFEASKVFGGAAETLTAPFIGDVPFTIESLAGKITESVPDRVADTVDGTVGAR</sequence>
<reference evidence="4" key="1">
    <citation type="submission" date="2016-10" db="EMBL/GenBank/DDBJ databases">
        <authorList>
            <person name="Varghese N."/>
            <person name="Submissions S."/>
        </authorList>
    </citation>
    <scope>NUCLEOTIDE SEQUENCE [LARGE SCALE GENOMIC DNA]</scope>
    <source>
        <strain evidence="4">CGMCC 1.11101</strain>
    </source>
</reference>
<evidence type="ECO:0000256" key="2">
    <source>
        <dbReference type="SAM" id="Phobius"/>
    </source>
</evidence>
<proteinExistence type="predicted"/>
<dbReference type="OrthoDB" id="5106852at2"/>
<evidence type="ECO:0000313" key="3">
    <source>
        <dbReference type="EMBL" id="SFN93280.1"/>
    </source>
</evidence>
<feature type="region of interest" description="Disordered" evidence="1">
    <location>
        <begin position="290"/>
        <end position="312"/>
    </location>
</feature>
<dbReference type="EMBL" id="FOVM01000008">
    <property type="protein sequence ID" value="SFN93280.1"/>
    <property type="molecule type" value="Genomic_DNA"/>
</dbReference>
<dbReference type="Proteomes" id="UP000198867">
    <property type="component" value="Unassembled WGS sequence"/>
</dbReference>